<name>A0ABS5RIJ9_9MYCO</name>
<proteinExistence type="predicted"/>
<dbReference type="RefSeq" id="WP_214092971.1">
    <property type="nucleotide sequence ID" value="NZ_JAHCLR010000019.1"/>
</dbReference>
<evidence type="ECO:0000313" key="2">
    <source>
        <dbReference type="EMBL" id="MBS9534095.1"/>
    </source>
</evidence>
<dbReference type="Proteomes" id="UP001519535">
    <property type="component" value="Unassembled WGS sequence"/>
</dbReference>
<dbReference type="EMBL" id="JAHCLR010000019">
    <property type="protein sequence ID" value="MBS9534095.1"/>
    <property type="molecule type" value="Genomic_DNA"/>
</dbReference>
<sequence length="333" mass="35793">MRSIDRDGVLGIFQALAADLDRALELDFDALTTPEQLALLERCETLRRRLPAVEHPLVNAVTIADRADLGGEPAWVLADRLRITRSEARGRIADAADLGPRRALTGEPLPPALPATATAQRNGLLGQSHVQVIRDFFDHLPAAVALGTREEAETHLAHLASEHRPDELAKLAARLYDHLNPDGNFSDEDRARKRSLTLGKQDADGMTKISGHLDPQARATLDAVFAKLAGPGMCNPADDTPTVDGTPSQAAIDNDHRSAGQRNHDALTALGRAMLASGDLGQHNGLPATIIVSTSLAELETGIGKAHTGGGTWLPIRDVLRLAEHAHHYLRIF</sequence>
<gene>
    <name evidence="2" type="ORF">KIH27_10915</name>
</gene>
<feature type="domain" description="DUF222" evidence="1">
    <location>
        <begin position="38"/>
        <end position="333"/>
    </location>
</feature>
<keyword evidence="3" id="KW-1185">Reference proteome</keyword>
<reference evidence="2 3" key="1">
    <citation type="submission" date="2021-05" db="EMBL/GenBank/DDBJ databases">
        <title>Mycobacterium acidophilum sp. nov., an extremely acid-tolerant member of the genus Mycobacterium.</title>
        <authorList>
            <person name="Xia J."/>
        </authorList>
    </citation>
    <scope>NUCLEOTIDE SEQUENCE [LARGE SCALE GENOMIC DNA]</scope>
    <source>
        <strain evidence="2 3">M1</strain>
    </source>
</reference>
<evidence type="ECO:0000313" key="3">
    <source>
        <dbReference type="Proteomes" id="UP001519535"/>
    </source>
</evidence>
<comment type="caution">
    <text evidence="2">The sequence shown here is derived from an EMBL/GenBank/DDBJ whole genome shotgun (WGS) entry which is preliminary data.</text>
</comment>
<feature type="non-terminal residue" evidence="2">
    <location>
        <position position="333"/>
    </location>
</feature>
<organism evidence="2 3">
    <name type="scientific">Mycolicibacter acidiphilus</name>
    <dbReference type="NCBI Taxonomy" id="2835306"/>
    <lineage>
        <taxon>Bacteria</taxon>
        <taxon>Bacillati</taxon>
        <taxon>Actinomycetota</taxon>
        <taxon>Actinomycetes</taxon>
        <taxon>Mycobacteriales</taxon>
        <taxon>Mycobacteriaceae</taxon>
        <taxon>Mycolicibacter</taxon>
    </lineage>
</organism>
<evidence type="ECO:0000259" key="1">
    <source>
        <dbReference type="Pfam" id="PF02720"/>
    </source>
</evidence>
<dbReference type="InterPro" id="IPR003870">
    <property type="entry name" value="DUF222"/>
</dbReference>
<accession>A0ABS5RIJ9</accession>
<protein>
    <submittedName>
        <fullName evidence="2">13E12 repeat family protein</fullName>
    </submittedName>
</protein>
<dbReference type="Pfam" id="PF02720">
    <property type="entry name" value="DUF222"/>
    <property type="match status" value="1"/>
</dbReference>